<feature type="domain" description="Calcineurin-like phosphoesterase" evidence="3">
    <location>
        <begin position="1"/>
        <end position="155"/>
    </location>
</feature>
<evidence type="ECO:0000313" key="4">
    <source>
        <dbReference type="EMBL" id="SHG80498.1"/>
    </source>
</evidence>
<dbReference type="EMBL" id="FQWS01000001">
    <property type="protein sequence ID" value="SHG80498.1"/>
    <property type="molecule type" value="Genomic_DNA"/>
</dbReference>
<dbReference type="CDD" id="cd00841">
    <property type="entry name" value="MPP_YfcE"/>
    <property type="match status" value="1"/>
</dbReference>
<dbReference type="NCBIfam" id="TIGR00040">
    <property type="entry name" value="yfcE"/>
    <property type="match status" value="1"/>
</dbReference>
<dbReference type="InterPro" id="IPR053193">
    <property type="entry name" value="MetalloPDE_YfcE-like"/>
</dbReference>
<dbReference type="SUPFAM" id="SSF56300">
    <property type="entry name" value="Metallo-dependent phosphatases"/>
    <property type="match status" value="1"/>
</dbReference>
<dbReference type="OrthoDB" id="9813918at2"/>
<comment type="similarity">
    <text evidence="1 2">Belongs to the metallophosphoesterase superfamily. YfcE family.</text>
</comment>
<proteinExistence type="inferred from homology"/>
<evidence type="ECO:0000313" key="5">
    <source>
        <dbReference type="Proteomes" id="UP000184522"/>
    </source>
</evidence>
<dbReference type="STRING" id="1089305.SAMN05444148_0989"/>
<evidence type="ECO:0000256" key="2">
    <source>
        <dbReference type="RuleBase" id="RU362039"/>
    </source>
</evidence>
<dbReference type="Gene3D" id="3.60.21.10">
    <property type="match status" value="1"/>
</dbReference>
<protein>
    <recommendedName>
        <fullName evidence="2">Phosphoesterase</fullName>
        <ecNumber evidence="2">3.1.4.-</ecNumber>
    </recommendedName>
</protein>
<dbReference type="AlphaFoldDB" id="A0A1M5MT53"/>
<dbReference type="GO" id="GO:0046872">
    <property type="term" value="F:metal ion binding"/>
    <property type="evidence" value="ECO:0007669"/>
    <property type="project" value="UniProtKB-KW"/>
</dbReference>
<sequence>MKIGIYSDVHDNVYNLKKTLKYFKENGIKETFFCGDFCSPIPAKIIGDSGIKTYCVFGNGDGDRFTILNLANTKFSNLIISPEYTEIKVNEKKIVMTHYPFYAQSLAKNGEYDLVLCGHTHEPKIEKFSKTIFINPGEVMGWNGNPTFVVYDFESKNTDLIKINDI</sequence>
<keyword evidence="2" id="KW-0479">Metal-binding</keyword>
<dbReference type="Proteomes" id="UP000184522">
    <property type="component" value="Unassembled WGS sequence"/>
</dbReference>
<name>A0A1M5MT53_9FLAO</name>
<dbReference type="RefSeq" id="WP_073083801.1">
    <property type="nucleotide sequence ID" value="NZ_FQWS01000001.1"/>
</dbReference>
<organism evidence="4 5">
    <name type="scientific">Winogradskyella jejuensis</name>
    <dbReference type="NCBI Taxonomy" id="1089305"/>
    <lineage>
        <taxon>Bacteria</taxon>
        <taxon>Pseudomonadati</taxon>
        <taxon>Bacteroidota</taxon>
        <taxon>Flavobacteriia</taxon>
        <taxon>Flavobacteriales</taxon>
        <taxon>Flavobacteriaceae</taxon>
        <taxon>Winogradskyella</taxon>
    </lineage>
</organism>
<dbReference type="PANTHER" id="PTHR43165:SF1">
    <property type="entry name" value="PHOSPHODIESTERASE MJ0936"/>
    <property type="match status" value="1"/>
</dbReference>
<dbReference type="Pfam" id="PF12850">
    <property type="entry name" value="Metallophos_2"/>
    <property type="match status" value="1"/>
</dbReference>
<dbReference type="InterPro" id="IPR029052">
    <property type="entry name" value="Metallo-depent_PP-like"/>
</dbReference>
<reference evidence="5" key="1">
    <citation type="submission" date="2016-11" db="EMBL/GenBank/DDBJ databases">
        <authorList>
            <person name="Varghese N."/>
            <person name="Submissions S."/>
        </authorList>
    </citation>
    <scope>NUCLEOTIDE SEQUENCE [LARGE SCALE GENOMIC DNA]</scope>
    <source>
        <strain evidence="5">DSM 25330</strain>
    </source>
</reference>
<evidence type="ECO:0000259" key="3">
    <source>
        <dbReference type="Pfam" id="PF12850"/>
    </source>
</evidence>
<dbReference type="PANTHER" id="PTHR43165">
    <property type="entry name" value="METALLOPHOSPHOESTERASE"/>
    <property type="match status" value="1"/>
</dbReference>
<gene>
    <name evidence="4" type="ORF">SAMN05444148_0989</name>
</gene>
<dbReference type="GO" id="GO:0016787">
    <property type="term" value="F:hydrolase activity"/>
    <property type="evidence" value="ECO:0007669"/>
    <property type="project" value="UniProtKB-UniRule"/>
</dbReference>
<keyword evidence="5" id="KW-1185">Reference proteome</keyword>
<evidence type="ECO:0000256" key="1">
    <source>
        <dbReference type="ARBA" id="ARBA00008950"/>
    </source>
</evidence>
<dbReference type="EC" id="3.1.4.-" evidence="2"/>
<comment type="cofactor">
    <cofactor evidence="2">
        <name>a divalent metal cation</name>
        <dbReference type="ChEBI" id="CHEBI:60240"/>
    </cofactor>
</comment>
<dbReference type="InterPro" id="IPR024654">
    <property type="entry name" value="Calcineurin-like_PHP_lpxH"/>
</dbReference>
<dbReference type="InterPro" id="IPR041802">
    <property type="entry name" value="MPP_YfcE"/>
</dbReference>
<dbReference type="InterPro" id="IPR000979">
    <property type="entry name" value="Phosphodiesterase_MJ0936/Vps29"/>
</dbReference>
<accession>A0A1M5MT53</accession>